<dbReference type="AlphaFoldDB" id="A0AAD4X7U7"/>
<feature type="non-terminal residue" evidence="1">
    <location>
        <position position="1"/>
    </location>
</feature>
<name>A0AAD4X7U7_9MAGN</name>
<comment type="caution">
    <text evidence="1">The sequence shown here is derived from an EMBL/GenBank/DDBJ whole genome shotgun (WGS) entry which is preliminary data.</text>
</comment>
<proteinExistence type="predicted"/>
<evidence type="ECO:0000313" key="1">
    <source>
        <dbReference type="EMBL" id="KAI3863067.1"/>
    </source>
</evidence>
<protein>
    <submittedName>
        <fullName evidence="1">Uncharacterized protein</fullName>
    </submittedName>
</protein>
<gene>
    <name evidence="1" type="ORF">MKW98_015525</name>
</gene>
<sequence length="127" mass="14756">EKRNSGKESQSKKAKYVQPATNEINYWTEYGNRSEPITDSSAAAKFMPSFSRTTEVRAFESMPGLDMEEETSLDFGRLGIKLTTYYHQVRFWKSQSDLVNYKFSPMEAKFKKLSDKARKMELSLEIE</sequence>
<dbReference type="EMBL" id="JAJJMB010014053">
    <property type="protein sequence ID" value="KAI3863067.1"/>
    <property type="molecule type" value="Genomic_DNA"/>
</dbReference>
<evidence type="ECO:0000313" key="2">
    <source>
        <dbReference type="Proteomes" id="UP001202328"/>
    </source>
</evidence>
<dbReference type="Proteomes" id="UP001202328">
    <property type="component" value="Unassembled WGS sequence"/>
</dbReference>
<keyword evidence="2" id="KW-1185">Reference proteome</keyword>
<organism evidence="1 2">
    <name type="scientific">Papaver atlanticum</name>
    <dbReference type="NCBI Taxonomy" id="357466"/>
    <lineage>
        <taxon>Eukaryota</taxon>
        <taxon>Viridiplantae</taxon>
        <taxon>Streptophyta</taxon>
        <taxon>Embryophyta</taxon>
        <taxon>Tracheophyta</taxon>
        <taxon>Spermatophyta</taxon>
        <taxon>Magnoliopsida</taxon>
        <taxon>Ranunculales</taxon>
        <taxon>Papaveraceae</taxon>
        <taxon>Papaveroideae</taxon>
        <taxon>Papaver</taxon>
    </lineage>
</organism>
<accession>A0AAD4X7U7</accession>
<reference evidence="1" key="1">
    <citation type="submission" date="2022-04" db="EMBL/GenBank/DDBJ databases">
        <title>A functionally conserved STORR gene fusion in Papaver species that diverged 16.8 million years ago.</title>
        <authorList>
            <person name="Catania T."/>
        </authorList>
    </citation>
    <scope>NUCLEOTIDE SEQUENCE</scope>
    <source>
        <strain evidence="1">S-188037</strain>
    </source>
</reference>